<reference evidence="1" key="1">
    <citation type="submission" date="2007-07" db="EMBL/GenBank/DDBJ databases">
        <title>PCAP assembly of the Caenorhabditis remanei genome.</title>
        <authorList>
            <consortium name="The Caenorhabditis remanei Sequencing Consortium"/>
            <person name="Wilson R.K."/>
        </authorList>
    </citation>
    <scope>NUCLEOTIDE SEQUENCE [LARGE SCALE GENOMIC DNA]</scope>
    <source>
        <strain evidence="1">PB4641</strain>
    </source>
</reference>
<evidence type="ECO:0000313" key="2">
    <source>
        <dbReference type="Proteomes" id="UP000008281"/>
    </source>
</evidence>
<dbReference type="AlphaFoldDB" id="E3MW61"/>
<dbReference type="OMA" id="HIDYLRY"/>
<proteinExistence type="predicted"/>
<dbReference type="eggNOG" id="ENOG502R2IF">
    <property type="taxonomic scope" value="Eukaryota"/>
</dbReference>
<organism evidence="2">
    <name type="scientific">Caenorhabditis remanei</name>
    <name type="common">Caenorhabditis vulgaris</name>
    <dbReference type="NCBI Taxonomy" id="31234"/>
    <lineage>
        <taxon>Eukaryota</taxon>
        <taxon>Metazoa</taxon>
        <taxon>Ecdysozoa</taxon>
        <taxon>Nematoda</taxon>
        <taxon>Chromadorea</taxon>
        <taxon>Rhabditida</taxon>
        <taxon>Rhabditina</taxon>
        <taxon>Rhabditomorpha</taxon>
        <taxon>Rhabditoidea</taxon>
        <taxon>Rhabditidae</taxon>
        <taxon>Peloderinae</taxon>
        <taxon>Caenorhabditis</taxon>
    </lineage>
</organism>
<dbReference type="InParanoid" id="E3MW61"/>
<dbReference type="OrthoDB" id="5909092at2759"/>
<dbReference type="PANTHER" id="PTHR23015">
    <property type="entry name" value="UNCHARACTERIZED C.ELEGANS PROTEIN"/>
    <property type="match status" value="1"/>
</dbReference>
<dbReference type="EMBL" id="DS268485">
    <property type="protein sequence ID" value="EFP10448.1"/>
    <property type="molecule type" value="Genomic_DNA"/>
</dbReference>
<evidence type="ECO:0000313" key="1">
    <source>
        <dbReference type="EMBL" id="EFP10448.1"/>
    </source>
</evidence>
<dbReference type="PANTHER" id="PTHR23015:SF4">
    <property type="entry name" value="DUF38 DOMAIN-CONTAINING PROTEIN-RELATED"/>
    <property type="match status" value="1"/>
</dbReference>
<sequence>MPLWNKVKEFFKKIENGDFRLAEKVEEKAEVALARILNVPEFVEKYLDIDTRLRLRKTCSIIREIIYDKSLHIDYLRYTCSGNSIEISTKDGFKVLYESIHGKLRVTNGDRVRVINAKNETEKIEIIQRDLKSILGSKKLRIDTIRIEHQRPSYFVDEYCYWRSLGSQGEQPLTGMIALQNTFNLVPNKVKISKLEYCIDEETDVFIEIMKTIDPDHLQFFQLIRSGHDCWTPFVNLYNLEQWRRLKSLDVRCPQLTVSNIIRFYSHFENAHLNIGSFHDISDETPLQNSIMMIKDVSYISDITNFVFFQKLLQNPNLKQFKVKSRYCMSDTDFEEINASLQQYNTKNAPYQCWVNIPYPDSDKKLQLLVKKRIIWFKGPCYVEEEVKEENAEEIEDDDW</sequence>
<dbReference type="InterPro" id="IPR040161">
    <property type="entry name" value="FB224"/>
</dbReference>
<protein>
    <recommendedName>
        <fullName evidence="3">DUF38 domain-containing protein</fullName>
    </recommendedName>
</protein>
<dbReference type="Proteomes" id="UP000008281">
    <property type="component" value="Unassembled WGS sequence"/>
</dbReference>
<evidence type="ECO:0008006" key="3">
    <source>
        <dbReference type="Google" id="ProtNLM"/>
    </source>
</evidence>
<dbReference type="HOGENOM" id="CLU_055341_0_0_1"/>
<name>E3MW61_CAERE</name>
<keyword evidence="2" id="KW-1185">Reference proteome</keyword>
<gene>
    <name evidence="1" type="ORF">CRE_22930</name>
</gene>
<accession>E3MW61</accession>
<dbReference type="GO" id="GO:0045087">
    <property type="term" value="P:innate immune response"/>
    <property type="evidence" value="ECO:0007669"/>
    <property type="project" value="TreeGrafter"/>
</dbReference>